<evidence type="ECO:0000256" key="2">
    <source>
        <dbReference type="HAMAP-Rule" id="MF_03227"/>
    </source>
</evidence>
<feature type="domain" description="Acetyl-CoA hydrolase/transferase N-terminal" evidence="3">
    <location>
        <begin position="6"/>
        <end position="185"/>
    </location>
</feature>
<dbReference type="Pfam" id="PF02550">
    <property type="entry name" value="AcetylCoA_hydro"/>
    <property type="match status" value="1"/>
</dbReference>
<dbReference type="InterPro" id="IPR046433">
    <property type="entry name" value="ActCoA_hydro"/>
</dbReference>
<dbReference type="InterPro" id="IPR037171">
    <property type="entry name" value="NagB/RpiA_transferase-like"/>
</dbReference>
<dbReference type="EMBL" id="MDCO01000010">
    <property type="protein sequence ID" value="OEJ14362.1"/>
    <property type="molecule type" value="Genomic_DNA"/>
</dbReference>
<dbReference type="GO" id="GO:0008775">
    <property type="term" value="F:acetate CoA-transferase activity"/>
    <property type="evidence" value="ECO:0007669"/>
    <property type="project" value="InterPro"/>
</dbReference>
<feature type="domain" description="Acetyl-CoA hydrolase/transferase C-terminal" evidence="4">
    <location>
        <begin position="281"/>
        <end position="437"/>
    </location>
</feature>
<comment type="catalytic activity">
    <reaction evidence="2">
        <text>butanoate + acetyl-CoA = butanoyl-CoA + acetate</text>
        <dbReference type="Rhea" id="RHEA:30071"/>
        <dbReference type="ChEBI" id="CHEBI:17968"/>
        <dbReference type="ChEBI" id="CHEBI:30089"/>
        <dbReference type="ChEBI" id="CHEBI:57288"/>
        <dbReference type="ChEBI" id="CHEBI:57371"/>
    </reaction>
</comment>
<name>A0A1E5NDW8_9SPIR</name>
<dbReference type="InterPro" id="IPR038460">
    <property type="entry name" value="AcetylCoA_hyd_C_sf"/>
</dbReference>
<dbReference type="RefSeq" id="WP_069726537.1">
    <property type="nucleotide sequence ID" value="NZ_MDCO01000010.1"/>
</dbReference>
<reference evidence="5 6" key="1">
    <citation type="submission" date="2016-08" db="EMBL/GenBank/DDBJ databases">
        <title>Characterization and recognition of Brachyspira hampsonii sp. nov., a novel intestinal spirochete that is pathogenic to pigs.</title>
        <authorList>
            <person name="Mirajkar N."/>
            <person name="La T."/>
            <person name="Phillips N."/>
            <person name="Hampson D."/>
            <person name="Gebhart C."/>
        </authorList>
    </citation>
    <scope>NUCLEOTIDE SEQUENCE [LARGE SCALE GENOMIC DNA]</scope>
    <source>
        <strain evidence="5 6">P280/1</strain>
    </source>
</reference>
<proteinExistence type="inferred from homology"/>
<organism evidence="5 6">
    <name type="scientific">Brachyspira hampsonii</name>
    <dbReference type="NCBI Taxonomy" id="1287055"/>
    <lineage>
        <taxon>Bacteria</taxon>
        <taxon>Pseudomonadati</taxon>
        <taxon>Spirochaetota</taxon>
        <taxon>Spirochaetia</taxon>
        <taxon>Brachyspirales</taxon>
        <taxon>Brachyspiraceae</taxon>
        <taxon>Brachyspira</taxon>
    </lineage>
</organism>
<protein>
    <recommendedName>
        <fullName evidence="2">Butyryl-CoA:acetate CoA-transferase</fullName>
        <shortName evidence="2">Butyryl-CoA CoA-transferase</shortName>
        <ecNumber evidence="2">2.8.3.-</ecNumber>
    </recommendedName>
</protein>
<keyword evidence="2" id="KW-0276">Fatty acid metabolism</keyword>
<dbReference type="HAMAP" id="MF_03227">
    <property type="entry name" value="But_acet_CoA_trans"/>
    <property type="match status" value="1"/>
</dbReference>
<feature type="active site" description="5-glutamyl coenzyme A thioester intermediate" evidence="2">
    <location>
        <position position="247"/>
    </location>
</feature>
<dbReference type="Gene3D" id="3.40.1080.20">
    <property type="entry name" value="Acetyl-CoA hydrolase/transferase C-terminal domain"/>
    <property type="match status" value="1"/>
</dbReference>
<dbReference type="HAMAP" id="MF_03228">
    <property type="entry name" value="But_CoA_trans"/>
    <property type="match status" value="1"/>
</dbReference>
<dbReference type="GO" id="GO:0006084">
    <property type="term" value="P:acetyl-CoA metabolic process"/>
    <property type="evidence" value="ECO:0007669"/>
    <property type="project" value="UniProtKB-UniRule"/>
</dbReference>
<keyword evidence="1 2" id="KW-0808">Transferase</keyword>
<dbReference type="PANTHER" id="PTHR21432">
    <property type="entry name" value="ACETYL-COA HYDROLASE-RELATED"/>
    <property type="match status" value="1"/>
</dbReference>
<dbReference type="SUPFAM" id="SSF100950">
    <property type="entry name" value="NagB/RpiA/CoA transferase-like"/>
    <property type="match status" value="2"/>
</dbReference>
<comment type="caution">
    <text evidence="5">The sequence shown here is derived from an EMBL/GenBank/DDBJ whole genome shotgun (WGS) entry which is preliminary data.</text>
</comment>
<dbReference type="PANTHER" id="PTHR21432:SF20">
    <property type="entry name" value="ACETYL-COA HYDROLASE"/>
    <property type="match status" value="1"/>
</dbReference>
<feature type="binding site" evidence="2">
    <location>
        <position position="345"/>
    </location>
    <ligand>
        <name>CoA</name>
        <dbReference type="ChEBI" id="CHEBI:57287"/>
    </ligand>
</feature>
<dbReference type="InterPro" id="IPR023990">
    <property type="entry name" value="Butryl-CoA_acetate_CoA_Tfrase"/>
</dbReference>
<evidence type="ECO:0000256" key="1">
    <source>
        <dbReference type="ARBA" id="ARBA00022679"/>
    </source>
</evidence>
<comment type="pathway">
    <text evidence="2">Lipid metabolism; butanoate metabolism.</text>
</comment>
<comment type="similarity">
    <text evidence="2">Belongs to the acetyl-CoA hydrolase/transferase family. Butyryl-CoA CoA-transferase subfamily.</text>
</comment>
<dbReference type="GO" id="GO:0006083">
    <property type="term" value="P:acetate metabolic process"/>
    <property type="evidence" value="ECO:0007669"/>
    <property type="project" value="InterPro"/>
</dbReference>
<sequence>MDFKALYKQKLTTADEAVKVVKSGDWIDYGWVVATAIDLDKALAKRLPELTDLNFRGGILMWEPEIFKIENPEKHITWNSWHMAGLERKAVDRGFCFYDPIRYSEMPRYYRDLPRGIDVAMFQVSEMDENGYFNFGPNASHMQAMIERCKCVIVEVNKNMPRCLGAANIGGEAVHINQVDMIVEGSNPPIKEMPAGGATEVDKTVAKLIVEEIPNGACLQLGIGGMPNAVGSLIAESDLKDLGVHTEMYVDAFVDISLAGKITGSKKNIDKGRQTYAFGAGTKKLYDYIHNNPECLSAPVDYTNDVRVISSIDNFMSINNAVEIDLFGQVSAESTGFKHISGAGGQLDFVLGAYLSKGGKSFICLSSTVTGKDGQLKSRIVPSFTNGTVITDTRANTHYVVTEYGKVNLKGLTTWQRAEALISIAHPDLRDGLIKEAEKAKIWRKSNK</sequence>
<feature type="binding site" evidence="2">
    <location>
        <position position="322"/>
    </location>
    <ligand>
        <name>CoA</name>
        <dbReference type="ChEBI" id="CHEBI:57287"/>
    </ligand>
</feature>
<comment type="function">
    <text evidence="2">Coenzyme A-transferase that converts butyryl-CoA to butyrate.</text>
</comment>
<feature type="binding site" evidence="2">
    <location>
        <begin position="222"/>
        <end position="226"/>
    </location>
    <ligand>
        <name>CoA</name>
        <dbReference type="ChEBI" id="CHEBI:57287"/>
    </ligand>
</feature>
<dbReference type="NCBIfam" id="TIGR03948">
    <property type="entry name" value="butyr_acet_CoA"/>
    <property type="match status" value="1"/>
</dbReference>
<evidence type="ECO:0000259" key="3">
    <source>
        <dbReference type="Pfam" id="PF02550"/>
    </source>
</evidence>
<dbReference type="GO" id="GO:0046358">
    <property type="term" value="P:butyrate biosynthetic process"/>
    <property type="evidence" value="ECO:0007669"/>
    <property type="project" value="UniProtKB-UniRule"/>
</dbReference>
<dbReference type="Gene3D" id="3.40.1080.10">
    <property type="entry name" value="Glutaconate Coenzyme A-transferase"/>
    <property type="match status" value="1"/>
</dbReference>
<dbReference type="Proteomes" id="UP000095247">
    <property type="component" value="Unassembled WGS sequence"/>
</dbReference>
<dbReference type="AlphaFoldDB" id="A0A1E5NDW8"/>
<dbReference type="Pfam" id="PF13336">
    <property type="entry name" value="AcetylCoA_hyd_C"/>
    <property type="match status" value="1"/>
</dbReference>
<dbReference type="Gene3D" id="3.30.750.70">
    <property type="entry name" value="4-hydroxybutyrate coenzyme like domains"/>
    <property type="match status" value="1"/>
</dbReference>
<keyword evidence="2" id="KW-0443">Lipid metabolism</keyword>
<dbReference type="InterPro" id="IPR003702">
    <property type="entry name" value="ActCoA_hydro_N"/>
</dbReference>
<dbReference type="InterPro" id="IPR026888">
    <property type="entry name" value="AcetylCoA_hyd_C"/>
</dbReference>
<gene>
    <name evidence="5" type="ORF">BFL38_05915</name>
</gene>
<evidence type="ECO:0000313" key="5">
    <source>
        <dbReference type="EMBL" id="OEJ14362.1"/>
    </source>
</evidence>
<evidence type="ECO:0000313" key="6">
    <source>
        <dbReference type="Proteomes" id="UP000095247"/>
    </source>
</evidence>
<accession>A0A1E5NDW8</accession>
<dbReference type="EC" id="2.8.3.-" evidence="2"/>
<evidence type="ECO:0000259" key="4">
    <source>
        <dbReference type="Pfam" id="PF13336"/>
    </source>
</evidence>
<dbReference type="UniPathway" id="UPA00863"/>